<dbReference type="AlphaFoldDB" id="A0A8J6QX89"/>
<feature type="transmembrane region" description="Helical" evidence="6">
    <location>
        <begin position="72"/>
        <end position="93"/>
    </location>
</feature>
<keyword evidence="4 6" id="KW-1133">Transmembrane helix</keyword>
<feature type="transmembrane region" description="Helical" evidence="6">
    <location>
        <begin position="35"/>
        <end position="52"/>
    </location>
</feature>
<dbReference type="Proteomes" id="UP000632828">
    <property type="component" value="Unassembled WGS sequence"/>
</dbReference>
<comment type="subcellular location">
    <subcellularLocation>
        <location evidence="1">Cell membrane</location>
        <topology evidence="1">Multi-pass membrane protein</topology>
    </subcellularLocation>
</comment>
<organism evidence="7 8">
    <name type="scientific">Pelovirga terrestris</name>
    <dbReference type="NCBI Taxonomy" id="2771352"/>
    <lineage>
        <taxon>Bacteria</taxon>
        <taxon>Pseudomonadati</taxon>
        <taxon>Thermodesulfobacteriota</taxon>
        <taxon>Desulfuromonadia</taxon>
        <taxon>Geobacterales</taxon>
        <taxon>Geobacteraceae</taxon>
        <taxon>Pelovirga</taxon>
    </lineage>
</organism>
<evidence type="ECO:0000256" key="3">
    <source>
        <dbReference type="ARBA" id="ARBA00022692"/>
    </source>
</evidence>
<dbReference type="RefSeq" id="WP_191154303.1">
    <property type="nucleotide sequence ID" value="NZ_JACWUN010000004.1"/>
</dbReference>
<reference evidence="7" key="1">
    <citation type="submission" date="2020-09" db="EMBL/GenBank/DDBJ databases">
        <title>Pelobacter alkaliphilus sp. nov., a novel anaerobic arsenate-reducing bacterium from terrestrial mud volcano.</title>
        <authorList>
            <person name="Khomyakova M.A."/>
            <person name="Merkel A.Y."/>
            <person name="Slobodkin A.I."/>
        </authorList>
    </citation>
    <scope>NUCLEOTIDE SEQUENCE</scope>
    <source>
        <strain evidence="7">M08fum</strain>
    </source>
</reference>
<evidence type="ECO:0000313" key="8">
    <source>
        <dbReference type="Proteomes" id="UP000632828"/>
    </source>
</evidence>
<evidence type="ECO:0000256" key="4">
    <source>
        <dbReference type="ARBA" id="ARBA00022989"/>
    </source>
</evidence>
<dbReference type="Pfam" id="PF03899">
    <property type="entry name" value="ATP-synt_I"/>
    <property type="match status" value="1"/>
</dbReference>
<accession>A0A8J6QX89</accession>
<dbReference type="EMBL" id="JACWUN010000004">
    <property type="protein sequence ID" value="MBD1400032.1"/>
    <property type="molecule type" value="Genomic_DNA"/>
</dbReference>
<dbReference type="InterPro" id="IPR005598">
    <property type="entry name" value="ATP_synth_I"/>
</dbReference>
<dbReference type="GO" id="GO:0005886">
    <property type="term" value="C:plasma membrane"/>
    <property type="evidence" value="ECO:0007669"/>
    <property type="project" value="UniProtKB-SubCell"/>
</dbReference>
<name>A0A8J6QX89_9BACT</name>
<evidence type="ECO:0000256" key="5">
    <source>
        <dbReference type="ARBA" id="ARBA00023136"/>
    </source>
</evidence>
<sequence length="123" mass="13799">MTDQDAGLAKALARRNWVILALMVVVSLWWRSAPITLGVLGGGLVIALNYHWMGRSLTKLLADPQRAPRRKIFTGINYLLRLVVMGLVIYLLLVQVKVHPIGLAVGLSLYVVNLMYSTIRRIY</sequence>
<evidence type="ECO:0000256" key="6">
    <source>
        <dbReference type="SAM" id="Phobius"/>
    </source>
</evidence>
<keyword evidence="3 6" id="KW-0812">Transmembrane</keyword>
<keyword evidence="8" id="KW-1185">Reference proteome</keyword>
<comment type="caution">
    <text evidence="7">The sequence shown here is derived from an EMBL/GenBank/DDBJ whole genome shotgun (WGS) entry which is preliminary data.</text>
</comment>
<evidence type="ECO:0000256" key="2">
    <source>
        <dbReference type="ARBA" id="ARBA00022475"/>
    </source>
</evidence>
<evidence type="ECO:0000256" key="1">
    <source>
        <dbReference type="ARBA" id="ARBA00004651"/>
    </source>
</evidence>
<evidence type="ECO:0000313" key="7">
    <source>
        <dbReference type="EMBL" id="MBD1400032.1"/>
    </source>
</evidence>
<proteinExistence type="predicted"/>
<keyword evidence="5 6" id="KW-0472">Membrane</keyword>
<keyword evidence="2" id="KW-1003">Cell membrane</keyword>
<feature type="transmembrane region" description="Helical" evidence="6">
    <location>
        <begin position="12"/>
        <end position="29"/>
    </location>
</feature>
<protein>
    <submittedName>
        <fullName evidence="7">ATP synthase subunit I</fullName>
    </submittedName>
</protein>
<feature type="transmembrane region" description="Helical" evidence="6">
    <location>
        <begin position="99"/>
        <end position="119"/>
    </location>
</feature>
<gene>
    <name evidence="7" type="ORF">ICT70_05035</name>
</gene>